<accession>A0A382KGT4</accession>
<protein>
    <submittedName>
        <fullName evidence="1">Uncharacterized protein</fullName>
    </submittedName>
</protein>
<dbReference type="EMBL" id="UINC01079803">
    <property type="protein sequence ID" value="SVC22167.1"/>
    <property type="molecule type" value="Genomic_DNA"/>
</dbReference>
<sequence>LKLAEAVDAQKLLQQVDENLWSNTKFISGRLIID</sequence>
<dbReference type="AlphaFoldDB" id="A0A382KGT4"/>
<gene>
    <name evidence="1" type="ORF">METZ01_LOCUS275021</name>
</gene>
<organism evidence="1">
    <name type="scientific">marine metagenome</name>
    <dbReference type="NCBI Taxonomy" id="408172"/>
    <lineage>
        <taxon>unclassified sequences</taxon>
        <taxon>metagenomes</taxon>
        <taxon>ecological metagenomes</taxon>
    </lineage>
</organism>
<name>A0A382KGT4_9ZZZZ</name>
<feature type="non-terminal residue" evidence="1">
    <location>
        <position position="34"/>
    </location>
</feature>
<evidence type="ECO:0000313" key="1">
    <source>
        <dbReference type="EMBL" id="SVC22167.1"/>
    </source>
</evidence>
<proteinExistence type="predicted"/>
<feature type="non-terminal residue" evidence="1">
    <location>
        <position position="1"/>
    </location>
</feature>
<reference evidence="1" key="1">
    <citation type="submission" date="2018-05" db="EMBL/GenBank/DDBJ databases">
        <authorList>
            <person name="Lanie J.A."/>
            <person name="Ng W.-L."/>
            <person name="Kazmierczak K.M."/>
            <person name="Andrzejewski T.M."/>
            <person name="Davidsen T.M."/>
            <person name="Wayne K.J."/>
            <person name="Tettelin H."/>
            <person name="Glass J.I."/>
            <person name="Rusch D."/>
            <person name="Podicherti R."/>
            <person name="Tsui H.-C.T."/>
            <person name="Winkler M.E."/>
        </authorList>
    </citation>
    <scope>NUCLEOTIDE SEQUENCE</scope>
</reference>